<protein>
    <recommendedName>
        <fullName evidence="2">DUF4276 family protein</fullName>
    </recommendedName>
</protein>
<dbReference type="EMBL" id="FPHM01000173">
    <property type="protein sequence ID" value="SFV70831.1"/>
    <property type="molecule type" value="Genomic_DNA"/>
</dbReference>
<organism evidence="1">
    <name type="scientific">hydrothermal vent metagenome</name>
    <dbReference type="NCBI Taxonomy" id="652676"/>
    <lineage>
        <taxon>unclassified sequences</taxon>
        <taxon>metagenomes</taxon>
        <taxon>ecological metagenomes</taxon>
    </lineage>
</organism>
<dbReference type="Pfam" id="PF11536">
    <property type="entry name" value="DUF3226"/>
    <property type="match status" value="1"/>
</dbReference>
<dbReference type="Gene3D" id="3.40.50.10620">
    <property type="entry name" value="PH0156-like domains"/>
    <property type="match status" value="1"/>
</dbReference>
<gene>
    <name evidence="1" type="ORF">MNB_SV-13-2048</name>
</gene>
<evidence type="ECO:0008006" key="2">
    <source>
        <dbReference type="Google" id="ProtNLM"/>
    </source>
</evidence>
<dbReference type="AlphaFoldDB" id="A0A1W1CYX4"/>
<dbReference type="InterPro" id="IPR024508">
    <property type="entry name" value="DUF3226"/>
</dbReference>
<accession>A0A1W1CYX4</accession>
<evidence type="ECO:0000313" key="1">
    <source>
        <dbReference type="EMBL" id="SFV70831.1"/>
    </source>
</evidence>
<dbReference type="SUPFAM" id="SSF160945">
    <property type="entry name" value="PH0156-like"/>
    <property type="match status" value="1"/>
</dbReference>
<sequence>MRILLVEGITDVNLVRYIYSQMSEENSFDDFVKKGNINPKIVTFENQRNPSLKIINLNGQDKLDKALENIILPMERKIKKIGIISDADNNFDLSKEIVIKAIENSLINKDKFMCFLTPNDKDVGNLETLLLSSLDKENLPQLQCFKEYKECLNNSIENIEKRAIDKHEVEAYIKFSEKPRNRNQAQFSFVDEKGDTGLWDLSKKEFEPIIAFVELCFKNNKEQKCKKKP</sequence>
<reference evidence="1" key="1">
    <citation type="submission" date="2016-10" db="EMBL/GenBank/DDBJ databases">
        <authorList>
            <person name="de Groot N.N."/>
        </authorList>
    </citation>
    <scope>NUCLEOTIDE SEQUENCE</scope>
</reference>
<proteinExistence type="predicted"/>
<name>A0A1W1CYX4_9ZZZZ</name>